<dbReference type="GO" id="GO:0000271">
    <property type="term" value="P:polysaccharide biosynthetic process"/>
    <property type="evidence" value="ECO:0007669"/>
    <property type="project" value="InterPro"/>
</dbReference>
<dbReference type="EMBL" id="ACEP01000053">
    <property type="protein sequence ID" value="EEG37103.1"/>
    <property type="molecule type" value="Genomic_DNA"/>
</dbReference>
<proteinExistence type="inferred from homology"/>
<keyword evidence="5 6" id="KW-0472">Membrane</keyword>
<dbReference type="Proteomes" id="UP000003174">
    <property type="component" value="Unassembled WGS sequence"/>
</dbReference>
<feature type="transmembrane region" description="Helical" evidence="6">
    <location>
        <begin position="111"/>
        <end position="137"/>
    </location>
</feature>
<keyword evidence="3 6" id="KW-0812">Transmembrane</keyword>
<reference evidence="8 9" key="1">
    <citation type="submission" date="2009-01" db="EMBL/GenBank/DDBJ databases">
        <authorList>
            <person name="Fulton L."/>
            <person name="Clifton S."/>
            <person name="Fulton B."/>
            <person name="Xu J."/>
            <person name="Minx P."/>
            <person name="Pepin K.H."/>
            <person name="Johnson M."/>
            <person name="Bhonagiri V."/>
            <person name="Nash W.E."/>
            <person name="Mardis E.R."/>
            <person name="Wilson R.K."/>
        </authorList>
    </citation>
    <scope>NUCLEOTIDE SEQUENCE [LARGE SCALE GENOMIC DNA]</scope>
    <source>
        <strain evidence="8 9">DSM 3353</strain>
    </source>
</reference>
<evidence type="ECO:0000256" key="6">
    <source>
        <dbReference type="SAM" id="Phobius"/>
    </source>
</evidence>
<feature type="transmembrane region" description="Helical" evidence="6">
    <location>
        <begin position="149"/>
        <end position="168"/>
    </location>
</feature>
<feature type="transmembrane region" description="Helical" evidence="6">
    <location>
        <begin position="48"/>
        <end position="66"/>
    </location>
</feature>
<evidence type="ECO:0000256" key="2">
    <source>
        <dbReference type="ARBA" id="ARBA00009399"/>
    </source>
</evidence>
<protein>
    <submittedName>
        <fullName evidence="8">GtrA-like protein</fullName>
    </submittedName>
</protein>
<dbReference type="PANTHER" id="PTHR38459:SF5">
    <property type="entry name" value="CELL WALL TEICHOIC ACID GLYCOSYLATION PROTEIN GTCA"/>
    <property type="match status" value="1"/>
</dbReference>
<evidence type="ECO:0000259" key="7">
    <source>
        <dbReference type="Pfam" id="PF04138"/>
    </source>
</evidence>
<evidence type="ECO:0000256" key="4">
    <source>
        <dbReference type="ARBA" id="ARBA00022989"/>
    </source>
</evidence>
<dbReference type="Pfam" id="PF04138">
    <property type="entry name" value="GtrA_DPMS_TM"/>
    <property type="match status" value="1"/>
</dbReference>
<dbReference type="eggNOG" id="COG2246">
    <property type="taxonomic scope" value="Bacteria"/>
</dbReference>
<gene>
    <name evidence="8" type="ORF">EUBHAL_01027</name>
</gene>
<evidence type="ECO:0000256" key="5">
    <source>
        <dbReference type="ARBA" id="ARBA00023136"/>
    </source>
</evidence>
<evidence type="ECO:0000256" key="3">
    <source>
        <dbReference type="ARBA" id="ARBA00022692"/>
    </source>
</evidence>
<evidence type="ECO:0000313" key="9">
    <source>
        <dbReference type="Proteomes" id="UP000003174"/>
    </source>
</evidence>
<keyword evidence="4 6" id="KW-1133">Transmembrane helix</keyword>
<organism evidence="8 9">
    <name type="scientific">Anaerobutyricum hallii DSM 3353</name>
    <dbReference type="NCBI Taxonomy" id="411469"/>
    <lineage>
        <taxon>Bacteria</taxon>
        <taxon>Bacillati</taxon>
        <taxon>Bacillota</taxon>
        <taxon>Clostridia</taxon>
        <taxon>Lachnospirales</taxon>
        <taxon>Lachnospiraceae</taxon>
        <taxon>Anaerobutyricum</taxon>
    </lineage>
</organism>
<comment type="caution">
    <text evidence="8">The sequence shown here is derived from an EMBL/GenBank/DDBJ whole genome shotgun (WGS) entry which is preliminary data.</text>
</comment>
<reference evidence="8 9" key="2">
    <citation type="submission" date="2009-02" db="EMBL/GenBank/DDBJ databases">
        <title>Draft genome sequence of Eubacterium hallii (DSM 3353).</title>
        <authorList>
            <person name="Sudarsanam P."/>
            <person name="Ley R."/>
            <person name="Guruge J."/>
            <person name="Turnbaugh P.J."/>
            <person name="Mahowald M."/>
            <person name="Liep D."/>
            <person name="Gordon J."/>
        </authorList>
    </citation>
    <scope>NUCLEOTIDE SEQUENCE [LARGE SCALE GENOMIC DNA]</scope>
    <source>
        <strain evidence="8 9">DSM 3353</strain>
    </source>
</reference>
<sequence length="172" mass="19785">MNIKKKDNQEYTGGRKGMKEKEKDIFDKIMALPGLNIFEGFYQKYKEMLLYLFFGGMTAVISIGSYSYCDVGLGFDPLIANIISWILAVTFAYVTNKVWVFSVETHGMHELFIEAFHFFTGRLFTLIVEEAILLIFISKLHFNSIVVKVVAQVVVVVLNYIISKLIVFREKE</sequence>
<evidence type="ECO:0000256" key="1">
    <source>
        <dbReference type="ARBA" id="ARBA00004141"/>
    </source>
</evidence>
<dbReference type="InterPro" id="IPR051401">
    <property type="entry name" value="GtrA_CellWall_Glycosyl"/>
</dbReference>
<comment type="subcellular location">
    <subcellularLocation>
        <location evidence="1">Membrane</location>
        <topology evidence="1">Multi-pass membrane protein</topology>
    </subcellularLocation>
</comment>
<feature type="transmembrane region" description="Helical" evidence="6">
    <location>
        <begin position="78"/>
        <end position="99"/>
    </location>
</feature>
<accession>C0EUE3</accession>
<feature type="domain" description="GtrA/DPMS transmembrane" evidence="7">
    <location>
        <begin position="51"/>
        <end position="168"/>
    </location>
</feature>
<evidence type="ECO:0000313" key="8">
    <source>
        <dbReference type="EMBL" id="EEG37103.1"/>
    </source>
</evidence>
<dbReference type="GO" id="GO:0005886">
    <property type="term" value="C:plasma membrane"/>
    <property type="evidence" value="ECO:0007669"/>
    <property type="project" value="TreeGrafter"/>
</dbReference>
<dbReference type="PANTHER" id="PTHR38459">
    <property type="entry name" value="PROPHAGE BACTOPRENOL-LINKED GLUCOSE TRANSLOCASE HOMOLOG"/>
    <property type="match status" value="1"/>
</dbReference>
<dbReference type="InterPro" id="IPR007267">
    <property type="entry name" value="GtrA_DPMS_TM"/>
</dbReference>
<comment type="similarity">
    <text evidence="2">Belongs to the GtrA family.</text>
</comment>
<dbReference type="AlphaFoldDB" id="C0EUE3"/>
<name>C0EUE3_9FIRM</name>